<evidence type="ECO:0000313" key="4">
    <source>
        <dbReference type="Proteomes" id="UP001229955"/>
    </source>
</evidence>
<evidence type="ECO:0000313" key="2">
    <source>
        <dbReference type="EMBL" id="WKW13614.1"/>
    </source>
</evidence>
<evidence type="ECO:0000313" key="3">
    <source>
        <dbReference type="EMBL" id="WKW16520.1"/>
    </source>
</evidence>
<dbReference type="Pfam" id="PF00903">
    <property type="entry name" value="Glyoxalase"/>
    <property type="match status" value="1"/>
</dbReference>
<evidence type="ECO:0000259" key="1">
    <source>
        <dbReference type="Pfam" id="PF00903"/>
    </source>
</evidence>
<organism evidence="2">
    <name type="scientific">Pseudogemmatithrix spongiicola</name>
    <dbReference type="NCBI Taxonomy" id="3062599"/>
    <lineage>
        <taxon>Bacteria</taxon>
        <taxon>Pseudomonadati</taxon>
        <taxon>Gemmatimonadota</taxon>
        <taxon>Gemmatimonadia</taxon>
        <taxon>Gemmatimonadales</taxon>
        <taxon>Gemmatimonadaceae</taxon>
        <taxon>Pseudogemmatithrix</taxon>
    </lineage>
</organism>
<dbReference type="AlphaFoldDB" id="A0AA49JX10"/>
<dbReference type="EMBL" id="CP130612">
    <property type="protein sequence ID" value="WKW13614.1"/>
    <property type="molecule type" value="Genomic_DNA"/>
</dbReference>
<dbReference type="EMBL" id="CP130613">
    <property type="protein sequence ID" value="WKW16520.1"/>
    <property type="molecule type" value="Genomic_DNA"/>
</dbReference>
<reference evidence="2" key="1">
    <citation type="submission" date="2023-07" db="EMBL/GenBank/DDBJ databases">
        <authorList>
            <person name="Haufschild T."/>
            <person name="Kallscheuer N."/>
            <person name="Hammer J."/>
            <person name="Kohn T."/>
            <person name="Kabuu M."/>
            <person name="Jogler M."/>
            <person name="Wohfarth N."/>
            <person name="Heuer A."/>
            <person name="Rohde M."/>
            <person name="van Teeseling M.C.F."/>
            <person name="Jogler C."/>
        </authorList>
    </citation>
    <scope>NUCLEOTIDE SEQUENCE</scope>
    <source>
        <strain evidence="2">Strain 138</strain>
        <strain evidence="3">Strain 318</strain>
    </source>
</reference>
<proteinExistence type="predicted"/>
<feature type="domain" description="Glyoxalase/fosfomycin resistance/dioxygenase" evidence="1">
    <location>
        <begin position="12"/>
        <end position="122"/>
    </location>
</feature>
<protein>
    <recommendedName>
        <fullName evidence="1">Glyoxalase/fosfomycin resistance/dioxygenase domain-containing protein</fullName>
    </recommendedName>
</protein>
<dbReference type="RefSeq" id="WP_367886452.1">
    <property type="nucleotide sequence ID" value="NZ_CP130612.1"/>
</dbReference>
<dbReference type="KEGG" id="pspc:Strain318_002936"/>
<sequence length="129" mass="14098">MANWLKRITPIMLVDEIEPCLAFWDALGFEKTAEVPHEGRLGFAILEKSGLEIMYQTRASVASDVPALSDAPGGGTFLFLEVMDLDATIEAVEGAPIVFPRRKTFYGMEEICVREPGGNVVTFAMAVSD</sequence>
<keyword evidence="4" id="KW-1185">Reference proteome</keyword>
<accession>A0AA49K2W8</accession>
<dbReference type="Proteomes" id="UP001229955">
    <property type="component" value="Chromosome"/>
</dbReference>
<dbReference type="SUPFAM" id="SSF54593">
    <property type="entry name" value="Glyoxalase/Bleomycin resistance protein/Dihydroxybiphenyl dioxygenase"/>
    <property type="match status" value="1"/>
</dbReference>
<accession>A0AA49JX10</accession>
<dbReference type="InterPro" id="IPR029068">
    <property type="entry name" value="Glyas_Bleomycin-R_OHBP_Dase"/>
</dbReference>
<gene>
    <name evidence="2" type="ORF">Strain138_002938</name>
    <name evidence="3" type="ORF">Strain318_002936</name>
</gene>
<name>A0AA49JX10_9BACT</name>
<dbReference type="InterPro" id="IPR004360">
    <property type="entry name" value="Glyas_Fos-R_dOase_dom"/>
</dbReference>
<dbReference type="Gene3D" id="3.10.180.10">
    <property type="entry name" value="2,3-Dihydroxybiphenyl 1,2-Dioxygenase, domain 1"/>
    <property type="match status" value="1"/>
</dbReference>